<evidence type="ECO:0000259" key="3">
    <source>
        <dbReference type="SMART" id="SM00903"/>
    </source>
</evidence>
<accession>A0A4U6RYM7</accession>
<organism evidence="4 5">
    <name type="scientific">Bradyrhizobium elkanii</name>
    <dbReference type="NCBI Taxonomy" id="29448"/>
    <lineage>
        <taxon>Bacteria</taxon>
        <taxon>Pseudomonadati</taxon>
        <taxon>Pseudomonadota</taxon>
        <taxon>Alphaproteobacteria</taxon>
        <taxon>Hyphomicrobiales</taxon>
        <taxon>Nitrobacteraceae</taxon>
        <taxon>Bradyrhizobium</taxon>
    </lineage>
</organism>
<protein>
    <submittedName>
        <fullName evidence="4">Flavin reductase family protein</fullName>
    </submittedName>
</protein>
<dbReference type="Pfam" id="PF01613">
    <property type="entry name" value="Flavin_Reduct"/>
    <property type="match status" value="1"/>
</dbReference>
<dbReference type="GO" id="GO:0042602">
    <property type="term" value="F:riboflavin reductase (NADPH) activity"/>
    <property type="evidence" value="ECO:0007669"/>
    <property type="project" value="TreeGrafter"/>
</dbReference>
<dbReference type="InterPro" id="IPR002563">
    <property type="entry name" value="Flavin_Rdtase-like_dom"/>
</dbReference>
<evidence type="ECO:0000256" key="1">
    <source>
        <dbReference type="ARBA" id="ARBA00008898"/>
    </source>
</evidence>
<dbReference type="SMART" id="SM00903">
    <property type="entry name" value="Flavin_Reduct"/>
    <property type="match status" value="1"/>
</dbReference>
<evidence type="ECO:0000313" key="5">
    <source>
        <dbReference type="Proteomes" id="UP000305095"/>
    </source>
</evidence>
<name>A0A4U6RYM7_BRAEL</name>
<reference evidence="4 5" key="1">
    <citation type="submission" date="2019-05" db="EMBL/GenBank/DDBJ databases">
        <title>Draft Genome of Bradyrhizobium elkanii strain SEMIA 938, Used in Commercial Inoculants for Lupinus spp. in Brazil.</title>
        <authorList>
            <person name="Hungria M."/>
            <person name="Delamuta J.R.M."/>
            <person name="Ribeiro R.A."/>
            <person name="Nogueira M.A."/>
        </authorList>
    </citation>
    <scope>NUCLEOTIDE SEQUENCE [LARGE SCALE GENOMIC DNA]</scope>
    <source>
        <strain evidence="4 5">Semia 938</strain>
    </source>
</reference>
<proteinExistence type="inferred from homology"/>
<sequence>MPCISEQMDRRMLRDAFGAFPTGVVAVAAQVDGSLVGLAASSFTSVSLEPPLVSFSVAKGSTTWPELRRARHLGVSVLAEDHGALCRQLAGPAQERFTGVAFEITDSGAVMLAEGIAQYDCTLREELEAGDHVIVLLQLHAVVVRSCGQPLIFHRSEFGRLA</sequence>
<keyword evidence="2" id="KW-0560">Oxidoreductase</keyword>
<dbReference type="GO" id="GO:0010181">
    <property type="term" value="F:FMN binding"/>
    <property type="evidence" value="ECO:0007669"/>
    <property type="project" value="InterPro"/>
</dbReference>
<dbReference type="Proteomes" id="UP000305095">
    <property type="component" value="Unassembled WGS sequence"/>
</dbReference>
<gene>
    <name evidence="4" type="ORF">FDV58_16350</name>
</gene>
<dbReference type="InterPro" id="IPR012349">
    <property type="entry name" value="Split_barrel_FMN-bd"/>
</dbReference>
<dbReference type="AlphaFoldDB" id="A0A4U6RYM7"/>
<dbReference type="Gene3D" id="2.30.110.10">
    <property type="entry name" value="Electron Transport, Fmn-binding Protein, Chain A"/>
    <property type="match status" value="1"/>
</dbReference>
<comment type="similarity">
    <text evidence="1">Belongs to the non-flavoprotein flavin reductase family.</text>
</comment>
<dbReference type="InterPro" id="IPR050268">
    <property type="entry name" value="NADH-dep_flavin_reductase"/>
</dbReference>
<feature type="domain" description="Flavin reductase like" evidence="3">
    <location>
        <begin position="17"/>
        <end position="160"/>
    </location>
</feature>
<dbReference type="SUPFAM" id="SSF50475">
    <property type="entry name" value="FMN-binding split barrel"/>
    <property type="match status" value="1"/>
</dbReference>
<dbReference type="PANTHER" id="PTHR30466">
    <property type="entry name" value="FLAVIN REDUCTASE"/>
    <property type="match status" value="1"/>
</dbReference>
<comment type="caution">
    <text evidence="4">The sequence shown here is derived from an EMBL/GenBank/DDBJ whole genome shotgun (WGS) entry which is preliminary data.</text>
</comment>
<evidence type="ECO:0000256" key="2">
    <source>
        <dbReference type="ARBA" id="ARBA00023002"/>
    </source>
</evidence>
<dbReference type="EMBL" id="SZZP01000009">
    <property type="protein sequence ID" value="TKV80347.1"/>
    <property type="molecule type" value="Genomic_DNA"/>
</dbReference>
<evidence type="ECO:0000313" key="4">
    <source>
        <dbReference type="EMBL" id="TKV80347.1"/>
    </source>
</evidence>
<dbReference type="PANTHER" id="PTHR30466:SF11">
    <property type="entry name" value="FLAVIN-DEPENDENT MONOOXYGENASE, REDUCTASE SUBUNIT HSAB"/>
    <property type="match status" value="1"/>
</dbReference>